<dbReference type="SUPFAM" id="SSF52788">
    <property type="entry name" value="Phosphotyrosine protein phosphatases I"/>
    <property type="match status" value="1"/>
</dbReference>
<dbReference type="PANTHER" id="PTHR11717">
    <property type="entry name" value="LOW MOLECULAR WEIGHT PROTEIN TYROSINE PHOSPHATASE"/>
    <property type="match status" value="1"/>
</dbReference>
<accession>A0A0F9NRH9</accession>
<evidence type="ECO:0000259" key="4">
    <source>
        <dbReference type="SMART" id="SM00226"/>
    </source>
</evidence>
<dbReference type="PRINTS" id="PR00719">
    <property type="entry name" value="LMWPTPASE"/>
</dbReference>
<comment type="similarity">
    <text evidence="1">Belongs to the low molecular weight phosphotyrosine protein phosphatase family.</text>
</comment>
<dbReference type="InterPro" id="IPR036196">
    <property type="entry name" value="Ptyr_pPase_sf"/>
</dbReference>
<dbReference type="GO" id="GO:0004725">
    <property type="term" value="F:protein tyrosine phosphatase activity"/>
    <property type="evidence" value="ECO:0007669"/>
    <property type="project" value="InterPro"/>
</dbReference>
<evidence type="ECO:0000256" key="1">
    <source>
        <dbReference type="ARBA" id="ARBA00011063"/>
    </source>
</evidence>
<dbReference type="PANTHER" id="PTHR11717:SF31">
    <property type="entry name" value="LOW MOLECULAR WEIGHT PROTEIN-TYROSINE-PHOSPHATASE ETP-RELATED"/>
    <property type="match status" value="1"/>
</dbReference>
<dbReference type="Gene3D" id="3.40.50.2300">
    <property type="match status" value="1"/>
</dbReference>
<proteinExistence type="inferred from homology"/>
<comment type="caution">
    <text evidence="5">The sequence shown here is derived from an EMBL/GenBank/DDBJ whole genome shotgun (WGS) entry which is preliminary data.</text>
</comment>
<evidence type="ECO:0000256" key="3">
    <source>
        <dbReference type="ARBA" id="ARBA00022912"/>
    </source>
</evidence>
<organism evidence="5">
    <name type="scientific">marine sediment metagenome</name>
    <dbReference type="NCBI Taxonomy" id="412755"/>
    <lineage>
        <taxon>unclassified sequences</taxon>
        <taxon>metagenomes</taxon>
        <taxon>ecological metagenomes</taxon>
    </lineage>
</organism>
<protein>
    <recommendedName>
        <fullName evidence="4">Phosphotyrosine protein phosphatase I domain-containing protein</fullName>
    </recommendedName>
</protein>
<dbReference type="Pfam" id="PF01451">
    <property type="entry name" value="LMWPc"/>
    <property type="match status" value="1"/>
</dbReference>
<dbReference type="EMBL" id="LAZR01006532">
    <property type="protein sequence ID" value="KKM91440.1"/>
    <property type="molecule type" value="Genomic_DNA"/>
</dbReference>
<sequence length="164" mass="19172">MSKIGKVLFFCAGNTCRSPFAEFYAKMLKKTKFKEELKDVYFDSAGIYHYYEIVQPGTVNYLKSKGIEIINFDTKLINASLLEKQDLILGFEQKHHINKLRRKFKNVKDINTKSFLLLEFAGQNQDLEIEDPFYLSQEEYNIILRRIEKGVVSIIQKIIDINCS</sequence>
<dbReference type="InterPro" id="IPR023485">
    <property type="entry name" value="Ptyr_pPase"/>
</dbReference>
<name>A0A0F9NRH9_9ZZZZ</name>
<keyword evidence="2" id="KW-0378">Hydrolase</keyword>
<dbReference type="InterPro" id="IPR050438">
    <property type="entry name" value="LMW_PTPase"/>
</dbReference>
<gene>
    <name evidence="5" type="ORF">LCGC14_1228540</name>
</gene>
<feature type="domain" description="Phosphotyrosine protein phosphatase I" evidence="4">
    <location>
        <begin position="5"/>
        <end position="157"/>
    </location>
</feature>
<evidence type="ECO:0000313" key="5">
    <source>
        <dbReference type="EMBL" id="KKM91440.1"/>
    </source>
</evidence>
<reference evidence="5" key="1">
    <citation type="journal article" date="2015" name="Nature">
        <title>Complex archaea that bridge the gap between prokaryotes and eukaryotes.</title>
        <authorList>
            <person name="Spang A."/>
            <person name="Saw J.H."/>
            <person name="Jorgensen S.L."/>
            <person name="Zaremba-Niedzwiedzka K."/>
            <person name="Martijn J."/>
            <person name="Lind A.E."/>
            <person name="van Eijk R."/>
            <person name="Schleper C."/>
            <person name="Guy L."/>
            <person name="Ettema T.J."/>
        </authorList>
    </citation>
    <scope>NUCLEOTIDE SEQUENCE</scope>
</reference>
<dbReference type="AlphaFoldDB" id="A0A0F9NRH9"/>
<dbReference type="SMART" id="SM00226">
    <property type="entry name" value="LMWPc"/>
    <property type="match status" value="1"/>
</dbReference>
<keyword evidence="3" id="KW-0904">Protein phosphatase</keyword>
<evidence type="ECO:0000256" key="2">
    <source>
        <dbReference type="ARBA" id="ARBA00022801"/>
    </source>
</evidence>
<dbReference type="InterPro" id="IPR017867">
    <property type="entry name" value="Tyr_phospatase_low_mol_wt"/>
</dbReference>